<proteinExistence type="predicted"/>
<keyword evidence="9" id="KW-1185">Reference proteome</keyword>
<feature type="domain" description="Response regulatory" evidence="7">
    <location>
        <begin position="3"/>
        <end position="119"/>
    </location>
</feature>
<evidence type="ECO:0000256" key="2">
    <source>
        <dbReference type="ARBA" id="ARBA00023015"/>
    </source>
</evidence>
<dbReference type="SMART" id="SM00421">
    <property type="entry name" value="HTH_LUXR"/>
    <property type="match status" value="1"/>
</dbReference>
<reference evidence="8 9" key="1">
    <citation type="submission" date="2015-10" db="EMBL/GenBank/DDBJ databases">
        <authorList>
            <person name="Gilbert D.G."/>
        </authorList>
    </citation>
    <scope>NUCLEOTIDE SEQUENCE [LARGE SCALE GENOMIC DNA]</scope>
    <source>
        <strain evidence="8 9">NRRL B-16712</strain>
    </source>
</reference>
<dbReference type="InterPro" id="IPR001789">
    <property type="entry name" value="Sig_transdc_resp-reg_receiver"/>
</dbReference>
<dbReference type="EMBL" id="LLZH01000283">
    <property type="protein sequence ID" value="KUL28927.1"/>
    <property type="molecule type" value="Genomic_DNA"/>
</dbReference>
<dbReference type="CDD" id="cd17535">
    <property type="entry name" value="REC_NarL-like"/>
    <property type="match status" value="1"/>
</dbReference>
<evidence type="ECO:0000259" key="7">
    <source>
        <dbReference type="PROSITE" id="PS50110"/>
    </source>
</evidence>
<feature type="domain" description="HTH luxR-type" evidence="6">
    <location>
        <begin position="146"/>
        <end position="211"/>
    </location>
</feature>
<evidence type="ECO:0000256" key="4">
    <source>
        <dbReference type="ARBA" id="ARBA00023163"/>
    </source>
</evidence>
<dbReference type="CDD" id="cd06170">
    <property type="entry name" value="LuxR_C_like"/>
    <property type="match status" value="1"/>
</dbReference>
<evidence type="ECO:0000313" key="8">
    <source>
        <dbReference type="EMBL" id="KUL28927.1"/>
    </source>
</evidence>
<comment type="caution">
    <text evidence="8">The sequence shown here is derived from an EMBL/GenBank/DDBJ whole genome shotgun (WGS) entry which is preliminary data.</text>
</comment>
<dbReference type="Pfam" id="PF00196">
    <property type="entry name" value="GerE"/>
    <property type="match status" value="1"/>
</dbReference>
<dbReference type="GO" id="GO:0006355">
    <property type="term" value="P:regulation of DNA-templated transcription"/>
    <property type="evidence" value="ECO:0007669"/>
    <property type="project" value="InterPro"/>
</dbReference>
<dbReference type="InterPro" id="IPR039420">
    <property type="entry name" value="WalR-like"/>
</dbReference>
<dbReference type="SUPFAM" id="SSF46894">
    <property type="entry name" value="C-terminal effector domain of the bipartite response regulators"/>
    <property type="match status" value="1"/>
</dbReference>
<keyword evidence="4" id="KW-0804">Transcription</keyword>
<name>A0A124G9F3_9ACTN</name>
<dbReference type="RefSeq" id="WP_067698278.1">
    <property type="nucleotide sequence ID" value="NZ_LLZH01000283.1"/>
</dbReference>
<dbReference type="AlphaFoldDB" id="A0A124G9F3"/>
<dbReference type="InterPro" id="IPR011006">
    <property type="entry name" value="CheY-like_superfamily"/>
</dbReference>
<dbReference type="PROSITE" id="PS50110">
    <property type="entry name" value="RESPONSE_REGULATORY"/>
    <property type="match status" value="1"/>
</dbReference>
<keyword evidence="1 5" id="KW-0597">Phosphoprotein</keyword>
<dbReference type="PANTHER" id="PTHR43214">
    <property type="entry name" value="TWO-COMPONENT RESPONSE REGULATOR"/>
    <property type="match status" value="1"/>
</dbReference>
<dbReference type="SUPFAM" id="SSF52172">
    <property type="entry name" value="CheY-like"/>
    <property type="match status" value="1"/>
</dbReference>
<accession>A0A124G9F3</accession>
<evidence type="ECO:0000256" key="3">
    <source>
        <dbReference type="ARBA" id="ARBA00023125"/>
    </source>
</evidence>
<evidence type="ECO:0000256" key="1">
    <source>
        <dbReference type="ARBA" id="ARBA00022553"/>
    </source>
</evidence>
<dbReference type="OrthoDB" id="9808843at2"/>
<dbReference type="InterPro" id="IPR000792">
    <property type="entry name" value="Tscrpt_reg_LuxR_C"/>
</dbReference>
<dbReference type="Gene3D" id="3.40.50.2300">
    <property type="match status" value="1"/>
</dbReference>
<dbReference type="PROSITE" id="PS00622">
    <property type="entry name" value="HTH_LUXR_1"/>
    <property type="match status" value="1"/>
</dbReference>
<gene>
    <name evidence="8" type="ORF">ADL15_30245</name>
</gene>
<organism evidence="8 9">
    <name type="scientific">Actinoplanes awajinensis subsp. mycoplanecinus</name>
    <dbReference type="NCBI Taxonomy" id="135947"/>
    <lineage>
        <taxon>Bacteria</taxon>
        <taxon>Bacillati</taxon>
        <taxon>Actinomycetota</taxon>
        <taxon>Actinomycetes</taxon>
        <taxon>Micromonosporales</taxon>
        <taxon>Micromonosporaceae</taxon>
        <taxon>Actinoplanes</taxon>
    </lineage>
</organism>
<evidence type="ECO:0000259" key="6">
    <source>
        <dbReference type="PROSITE" id="PS50043"/>
    </source>
</evidence>
<dbReference type="PROSITE" id="PS50043">
    <property type="entry name" value="HTH_LUXR_2"/>
    <property type="match status" value="1"/>
</dbReference>
<keyword evidence="2" id="KW-0805">Transcription regulation</keyword>
<evidence type="ECO:0000313" key="9">
    <source>
        <dbReference type="Proteomes" id="UP000053244"/>
    </source>
</evidence>
<dbReference type="Proteomes" id="UP000053244">
    <property type="component" value="Unassembled WGS sequence"/>
</dbReference>
<dbReference type="InterPro" id="IPR016032">
    <property type="entry name" value="Sig_transdc_resp-reg_C-effctor"/>
</dbReference>
<keyword evidence="3" id="KW-0238">DNA-binding</keyword>
<dbReference type="InterPro" id="IPR058245">
    <property type="entry name" value="NreC/VraR/RcsB-like_REC"/>
</dbReference>
<dbReference type="SMART" id="SM00448">
    <property type="entry name" value="REC"/>
    <property type="match status" value="1"/>
</dbReference>
<dbReference type="Pfam" id="PF00072">
    <property type="entry name" value="Response_reg"/>
    <property type="match status" value="1"/>
</dbReference>
<dbReference type="GO" id="GO:0000160">
    <property type="term" value="P:phosphorelay signal transduction system"/>
    <property type="evidence" value="ECO:0007669"/>
    <property type="project" value="InterPro"/>
</dbReference>
<dbReference type="PANTHER" id="PTHR43214:SF24">
    <property type="entry name" value="TRANSCRIPTIONAL REGULATORY PROTEIN NARL-RELATED"/>
    <property type="match status" value="1"/>
</dbReference>
<dbReference type="PRINTS" id="PR00038">
    <property type="entry name" value="HTHLUXR"/>
</dbReference>
<evidence type="ECO:0000256" key="5">
    <source>
        <dbReference type="PROSITE-ProRule" id="PRU00169"/>
    </source>
</evidence>
<sequence>MIRVLLADDQQLVRAGFRMILRAEPDIGVVGEAADGVEAVESARRLRPDLVLMDIRMPRLNGIEATRQLLRLPDPPRVLVVTTFDLDQYVYESLRLGASGFLLKDTPEEQLVAAIRTVVTGVALLDHEVTRRLIDAFASRVAAVDRPARLDVLTPREVDVLRQLARGRSNAEIARDLFLSDATVKTHVGHVLAKLGLTSRTQAVVLAYETRLVTPD</sequence>
<protein>
    <submittedName>
        <fullName evidence="8">LuxR family transcriptional regulator</fullName>
    </submittedName>
</protein>
<dbReference type="GO" id="GO:0003677">
    <property type="term" value="F:DNA binding"/>
    <property type="evidence" value="ECO:0007669"/>
    <property type="project" value="UniProtKB-KW"/>
</dbReference>
<feature type="modified residue" description="4-aspartylphosphate" evidence="5">
    <location>
        <position position="54"/>
    </location>
</feature>